<dbReference type="PANTHER" id="PTHR44858">
    <property type="entry name" value="TETRATRICOPEPTIDE REPEAT PROTEIN 6"/>
    <property type="match status" value="1"/>
</dbReference>
<gene>
    <name evidence="4" type="ORF">J2Z37_002615</name>
</gene>
<dbReference type="InterPro" id="IPR016024">
    <property type="entry name" value="ARM-type_fold"/>
</dbReference>
<comment type="caution">
    <text evidence="4">The sequence shown here is derived from an EMBL/GenBank/DDBJ whole genome shotgun (WGS) entry which is preliminary data.</text>
</comment>
<evidence type="ECO:0000256" key="1">
    <source>
        <dbReference type="ARBA" id="ARBA00022737"/>
    </source>
</evidence>
<evidence type="ECO:0000313" key="5">
    <source>
        <dbReference type="Proteomes" id="UP001519343"/>
    </source>
</evidence>
<evidence type="ECO:0000256" key="3">
    <source>
        <dbReference type="PROSITE-ProRule" id="PRU00339"/>
    </source>
</evidence>
<dbReference type="EMBL" id="JAGGKT010000007">
    <property type="protein sequence ID" value="MBP1932607.1"/>
    <property type="molecule type" value="Genomic_DNA"/>
</dbReference>
<dbReference type="InterPro" id="IPR019734">
    <property type="entry name" value="TPR_rpt"/>
</dbReference>
<proteinExistence type="predicted"/>
<dbReference type="InterPro" id="IPR011990">
    <property type="entry name" value="TPR-like_helical_dom_sf"/>
</dbReference>
<dbReference type="Pfam" id="PF14559">
    <property type="entry name" value="TPR_19"/>
    <property type="match status" value="2"/>
</dbReference>
<keyword evidence="5" id="KW-1185">Reference proteome</keyword>
<accession>A0ABS4GR52</accession>
<dbReference type="Gene3D" id="1.25.10.10">
    <property type="entry name" value="Leucine-rich Repeat Variant"/>
    <property type="match status" value="1"/>
</dbReference>
<sequence>MLSKPTNVIELNMNAEAFNHIAVKSLDRFNYSKALRYFTRASRLEPKNPRYHYNVAGVLTKMGDYAASNEVLQQLLEDDVEGAVDSHYYLACNYAHMDLLEEAEEHAMKYLEQTEDGKYIADIRDLLDYVGVELDRPWFYPMLQGDMDEKTKQHEQARKLLEEGNFVQAEKILVQLEEDHPDFIAAKNNLALCYYYMGDFPKAEQTILSVLEQDPDNLHGLCNLAVLYFHNQDKGNLEKLLSNLAKVIPLQYDQAYKLGITLGVLGEHKSAFLLFKQLTDYAWHLDFHLFHYCAVAAYNIGRYKEAKKNWKLVCREDPESGVAPFYLQFLEEGNAGEKQEIPYYYGIPMELQEASKANQKQIVTNDPFVRSSFLWALRHGDKETKLQVLQAFEWLGDQEVVETLLQFLEDPNEDEELKRLALFVLKTLGHSV</sequence>
<dbReference type="RefSeq" id="WP_209810649.1">
    <property type="nucleotide sequence ID" value="NZ_JAGGKT010000007.1"/>
</dbReference>
<keyword evidence="1" id="KW-0677">Repeat</keyword>
<dbReference type="PANTHER" id="PTHR44858:SF1">
    <property type="entry name" value="UDP-N-ACETYLGLUCOSAMINE--PEPTIDE N-ACETYLGLUCOSAMINYLTRANSFERASE SPINDLY-RELATED"/>
    <property type="match status" value="1"/>
</dbReference>
<name>A0ABS4GR52_9BACL</name>
<protein>
    <submittedName>
        <fullName evidence="4">Tetratricopeptide (TPR) repeat protein</fullName>
    </submittedName>
</protein>
<feature type="repeat" description="TPR" evidence="3">
    <location>
        <begin position="184"/>
        <end position="217"/>
    </location>
</feature>
<evidence type="ECO:0000313" key="4">
    <source>
        <dbReference type="EMBL" id="MBP1932607.1"/>
    </source>
</evidence>
<feature type="repeat" description="TPR" evidence="3">
    <location>
        <begin position="15"/>
        <end position="48"/>
    </location>
</feature>
<dbReference type="InterPro" id="IPR011989">
    <property type="entry name" value="ARM-like"/>
</dbReference>
<dbReference type="SUPFAM" id="SSF48452">
    <property type="entry name" value="TPR-like"/>
    <property type="match status" value="2"/>
</dbReference>
<dbReference type="Proteomes" id="UP001519343">
    <property type="component" value="Unassembled WGS sequence"/>
</dbReference>
<dbReference type="SUPFAM" id="SSF48371">
    <property type="entry name" value="ARM repeat"/>
    <property type="match status" value="1"/>
</dbReference>
<dbReference type="SMART" id="SM00028">
    <property type="entry name" value="TPR"/>
    <property type="match status" value="4"/>
</dbReference>
<evidence type="ECO:0000256" key="2">
    <source>
        <dbReference type="ARBA" id="ARBA00022803"/>
    </source>
</evidence>
<dbReference type="PROSITE" id="PS50005">
    <property type="entry name" value="TPR"/>
    <property type="match status" value="2"/>
</dbReference>
<dbReference type="Gene3D" id="1.25.40.10">
    <property type="entry name" value="Tetratricopeptide repeat domain"/>
    <property type="match status" value="2"/>
</dbReference>
<organism evidence="4 5">
    <name type="scientific">Ammoniphilus resinae</name>
    <dbReference type="NCBI Taxonomy" id="861532"/>
    <lineage>
        <taxon>Bacteria</taxon>
        <taxon>Bacillati</taxon>
        <taxon>Bacillota</taxon>
        <taxon>Bacilli</taxon>
        <taxon>Bacillales</taxon>
        <taxon>Paenibacillaceae</taxon>
        <taxon>Aneurinibacillus group</taxon>
        <taxon>Ammoniphilus</taxon>
    </lineage>
</organism>
<reference evidence="4 5" key="1">
    <citation type="submission" date="2021-03" db="EMBL/GenBank/DDBJ databases">
        <title>Genomic Encyclopedia of Type Strains, Phase IV (KMG-IV): sequencing the most valuable type-strain genomes for metagenomic binning, comparative biology and taxonomic classification.</title>
        <authorList>
            <person name="Goeker M."/>
        </authorList>
    </citation>
    <scope>NUCLEOTIDE SEQUENCE [LARGE SCALE GENOMIC DNA]</scope>
    <source>
        <strain evidence="4 5">DSM 24738</strain>
    </source>
</reference>
<keyword evidence="2 3" id="KW-0802">TPR repeat</keyword>
<dbReference type="InterPro" id="IPR050498">
    <property type="entry name" value="Ycf3"/>
</dbReference>